<dbReference type="AlphaFoldDB" id="A0A6P2LSK5"/>
<protein>
    <submittedName>
        <fullName evidence="1">Uncharacterized protein</fullName>
    </submittedName>
</protein>
<proteinExistence type="predicted"/>
<sequence>MTRLTAHEITQRATELVGDDAGVHVVVLDAPGGARLRMKVDGQLIARHVVEADMHVTIDEFADRYIRRALMIGMRCLSCGVKVSGTSMPCGH</sequence>
<dbReference type="Proteomes" id="UP000494170">
    <property type="component" value="Unassembled WGS sequence"/>
</dbReference>
<accession>A0A6P2LSK5</accession>
<evidence type="ECO:0000313" key="1">
    <source>
        <dbReference type="EMBL" id="VWB70115.1"/>
    </source>
</evidence>
<reference evidence="1 2" key="1">
    <citation type="submission" date="2019-09" db="EMBL/GenBank/DDBJ databases">
        <authorList>
            <person name="Depoorter E."/>
        </authorList>
    </citation>
    <scope>NUCLEOTIDE SEQUENCE [LARGE SCALE GENOMIC DNA]</scope>
    <source>
        <strain evidence="1">LMG 6863</strain>
    </source>
</reference>
<evidence type="ECO:0000313" key="2">
    <source>
        <dbReference type="Proteomes" id="UP000494170"/>
    </source>
</evidence>
<name>A0A6P2LSK5_BURL3</name>
<dbReference type="RefSeq" id="WP_174941269.1">
    <property type="nucleotide sequence ID" value="NZ_CABVPY010000018.1"/>
</dbReference>
<organism evidence="1 2">
    <name type="scientific">Burkholderia lata (strain ATCC 17760 / DSM 23089 / LMG 22485 / NCIMB 9086 / R18194 / 383)</name>
    <dbReference type="NCBI Taxonomy" id="482957"/>
    <lineage>
        <taxon>Bacteria</taxon>
        <taxon>Pseudomonadati</taxon>
        <taxon>Pseudomonadota</taxon>
        <taxon>Betaproteobacteria</taxon>
        <taxon>Burkholderiales</taxon>
        <taxon>Burkholderiaceae</taxon>
        <taxon>Burkholderia</taxon>
        <taxon>Burkholderia cepacia complex</taxon>
    </lineage>
</organism>
<gene>
    <name evidence="1" type="ORF">BLA6863_03286</name>
</gene>
<dbReference type="EMBL" id="CABVPY010000018">
    <property type="protein sequence ID" value="VWB70115.1"/>
    <property type="molecule type" value="Genomic_DNA"/>
</dbReference>